<dbReference type="Proteomes" id="UP000234474">
    <property type="component" value="Unassembled WGS sequence"/>
</dbReference>
<evidence type="ECO:0000313" key="1">
    <source>
        <dbReference type="EMBL" id="PKX99006.1"/>
    </source>
</evidence>
<reference evidence="2" key="1">
    <citation type="journal article" date="2018" name="Proc. Natl. Acad. Sci. U.S.A.">
        <title>Linking secondary metabolites to gene clusters through genome sequencing of six diverse Aspergillus species.</title>
        <authorList>
            <person name="Kaerboelling I."/>
            <person name="Vesth T.C."/>
            <person name="Frisvad J.C."/>
            <person name="Nybo J.L."/>
            <person name="Theobald S."/>
            <person name="Kuo A."/>
            <person name="Bowyer P."/>
            <person name="Matsuda Y."/>
            <person name="Mondo S."/>
            <person name="Lyhne E.K."/>
            <person name="Kogle M.E."/>
            <person name="Clum A."/>
            <person name="Lipzen A."/>
            <person name="Salamov A."/>
            <person name="Ngan C.Y."/>
            <person name="Daum C."/>
            <person name="Chiniquy J."/>
            <person name="Barry K."/>
            <person name="LaButti K."/>
            <person name="Haridas S."/>
            <person name="Simmons B.A."/>
            <person name="Magnuson J.K."/>
            <person name="Mortensen U.H."/>
            <person name="Larsen T.O."/>
            <person name="Grigoriev I.V."/>
            <person name="Baker S.E."/>
            <person name="Andersen M.R."/>
        </authorList>
    </citation>
    <scope>NUCLEOTIDE SEQUENCE [LARGE SCALE GENOMIC DNA]</scope>
    <source>
        <strain evidence="2">IBT 16806</strain>
    </source>
</reference>
<protein>
    <submittedName>
        <fullName evidence="1">Uncharacterized protein</fullName>
    </submittedName>
</protein>
<dbReference type="VEuPathDB" id="FungiDB:P174DRAFT_416708"/>
<dbReference type="GeneID" id="36531848"/>
<dbReference type="AlphaFoldDB" id="A0A2I1CN11"/>
<comment type="caution">
    <text evidence="1">The sequence shown here is derived from an EMBL/GenBank/DDBJ whole genome shotgun (WGS) entry which is preliminary data.</text>
</comment>
<keyword evidence="2" id="KW-1185">Reference proteome</keyword>
<dbReference type="EMBL" id="MSZS01000001">
    <property type="protein sequence ID" value="PKX99006.1"/>
    <property type="molecule type" value="Genomic_DNA"/>
</dbReference>
<organism evidence="1 2">
    <name type="scientific">Aspergillus novofumigatus (strain IBT 16806)</name>
    <dbReference type="NCBI Taxonomy" id="1392255"/>
    <lineage>
        <taxon>Eukaryota</taxon>
        <taxon>Fungi</taxon>
        <taxon>Dikarya</taxon>
        <taxon>Ascomycota</taxon>
        <taxon>Pezizomycotina</taxon>
        <taxon>Eurotiomycetes</taxon>
        <taxon>Eurotiomycetidae</taxon>
        <taxon>Eurotiales</taxon>
        <taxon>Aspergillaceae</taxon>
        <taxon>Aspergillus</taxon>
        <taxon>Aspergillus subgen. Fumigati</taxon>
    </lineage>
</organism>
<evidence type="ECO:0000313" key="2">
    <source>
        <dbReference type="Proteomes" id="UP000234474"/>
    </source>
</evidence>
<accession>A0A2I1CN11</accession>
<sequence length="89" mass="9503">MVDVDGKPLVVVIISPALPPVLATGTVTARSGLIFYIFRVGLRGFDLLQVHPGHLRIASAPSQCHLWTFSSLVVVISRKAFPKNGAANP</sequence>
<gene>
    <name evidence="1" type="ORF">P174DRAFT_416708</name>
</gene>
<name>A0A2I1CN11_ASPN1</name>
<dbReference type="RefSeq" id="XP_024687601.1">
    <property type="nucleotide sequence ID" value="XM_024824523.1"/>
</dbReference>
<proteinExistence type="predicted"/>